<dbReference type="GO" id="GO:0003677">
    <property type="term" value="F:DNA binding"/>
    <property type="evidence" value="ECO:0007669"/>
    <property type="project" value="UniProtKB-KW"/>
</dbReference>
<dbReference type="PANTHER" id="PTHR12708">
    <property type="entry name" value="DNA POLYMERASE EPSILON SUBUNIT B"/>
    <property type="match status" value="1"/>
</dbReference>
<dbReference type="Proteomes" id="UP000195602">
    <property type="component" value="Unassembled WGS sequence"/>
</dbReference>
<proteinExistence type="inferred from homology"/>
<organism evidence="9 10">
    <name type="scientific">Clavispora lusitaniae</name>
    <name type="common">Candida lusitaniae</name>
    <dbReference type="NCBI Taxonomy" id="36911"/>
    <lineage>
        <taxon>Eukaryota</taxon>
        <taxon>Fungi</taxon>
        <taxon>Dikarya</taxon>
        <taxon>Ascomycota</taxon>
        <taxon>Saccharomycotina</taxon>
        <taxon>Pichiomycetes</taxon>
        <taxon>Metschnikowiaceae</taxon>
        <taxon>Clavispora</taxon>
    </lineage>
</organism>
<name>A0AA91PYL4_CLALS</name>
<accession>A0AA91PYL4</accession>
<dbReference type="EMBL" id="LYUB02000010">
    <property type="protein sequence ID" value="OVF07904.1"/>
    <property type="molecule type" value="Genomic_DNA"/>
</dbReference>
<evidence type="ECO:0000256" key="6">
    <source>
        <dbReference type="ARBA" id="ARBA00023242"/>
    </source>
</evidence>
<comment type="caution">
    <text evidence="9">The sequence shown here is derived from an EMBL/GenBank/DDBJ whole genome shotgun (WGS) entry which is preliminary data.</text>
</comment>
<keyword evidence="6" id="KW-0539">Nucleus</keyword>
<evidence type="ECO:0000256" key="4">
    <source>
        <dbReference type="ARBA" id="ARBA00022705"/>
    </source>
</evidence>
<feature type="domain" description="DNA polymerase alpha/delta/epsilon subunit B" evidence="8">
    <location>
        <begin position="367"/>
        <end position="623"/>
    </location>
</feature>
<dbReference type="InterPro" id="IPR016266">
    <property type="entry name" value="POLE2"/>
</dbReference>
<dbReference type="GO" id="GO:0006261">
    <property type="term" value="P:DNA-templated DNA replication"/>
    <property type="evidence" value="ECO:0007669"/>
    <property type="project" value="InterPro"/>
</dbReference>
<evidence type="ECO:0000256" key="2">
    <source>
        <dbReference type="ARBA" id="ARBA00009560"/>
    </source>
</evidence>
<gene>
    <name evidence="9" type="ORF">A9F13_10g00242</name>
</gene>
<reference evidence="9 10" key="1">
    <citation type="submission" date="2017-04" db="EMBL/GenBank/DDBJ databases">
        <title>Draft genome of the yeast Clavispora lusitaniae type strain CBS 6936.</title>
        <authorList>
            <person name="Durrens P."/>
            <person name="Klopp C."/>
            <person name="Biteau N."/>
            <person name="Fitton-Ouhabi V."/>
            <person name="Dementhon K."/>
            <person name="Accoceberry I."/>
            <person name="Sherman D.J."/>
            <person name="Noel T."/>
        </authorList>
    </citation>
    <scope>NUCLEOTIDE SEQUENCE [LARGE SCALE GENOMIC DNA]</scope>
    <source>
        <strain evidence="9 10">CBS 6936</strain>
    </source>
</reference>
<evidence type="ECO:0000313" key="10">
    <source>
        <dbReference type="Proteomes" id="UP000195602"/>
    </source>
</evidence>
<keyword evidence="5" id="KW-0238">DNA-binding</keyword>
<dbReference type="Pfam" id="PF04042">
    <property type="entry name" value="DNA_pol_E_B"/>
    <property type="match status" value="1"/>
</dbReference>
<comment type="subcellular location">
    <subcellularLocation>
        <location evidence="1">Nucleus</location>
    </subcellularLocation>
</comment>
<protein>
    <recommendedName>
        <fullName evidence="3">DNA polymerase epsilon subunit B</fullName>
    </recommendedName>
    <alternativeName>
        <fullName evidence="7">DNA polymerase II subunit 2</fullName>
    </alternativeName>
</protein>
<dbReference type="GO" id="GO:0008622">
    <property type="term" value="C:epsilon DNA polymerase complex"/>
    <property type="evidence" value="ECO:0007669"/>
    <property type="project" value="InterPro"/>
</dbReference>
<evidence type="ECO:0000256" key="5">
    <source>
        <dbReference type="ARBA" id="ARBA00023125"/>
    </source>
</evidence>
<dbReference type="PANTHER" id="PTHR12708:SF0">
    <property type="entry name" value="DNA POLYMERASE EPSILON SUBUNIT 2"/>
    <property type="match status" value="1"/>
</dbReference>
<dbReference type="KEGG" id="clus:A9F13_10g00242"/>
<evidence type="ECO:0000256" key="7">
    <source>
        <dbReference type="ARBA" id="ARBA00032930"/>
    </source>
</evidence>
<dbReference type="InterPro" id="IPR007185">
    <property type="entry name" value="DNA_pol_a/d/e_bsu"/>
</dbReference>
<sequence>MSTLQTPASLPVKLIPSNIRPVAYRILSKKHGLNIQTDALEVLTDVISTRFGAEWRGAKTQSFIEEIAKSWKQQDRGVFIDGNGLKQVIKELTKDKSVAKTMSSFIEPVRAERSDTLVDMGNEIGSDKELLNWEEYFRFVTPDIQPNFKFDKVRKQFALQPVAGSKLKSTYDSSMSYFSQRYNLTLDRLSRDENFHKTSFSSIAALNTSLKKPSGYEITLIKNVLGRDGSRFMLFGLLSKNINGNYILEDTSDYIELNMTQAHKTEGSFYCTGMLVIIEGIYSASGGSMSNDASVISGCFHVSNIGHPPAERREIGLEVYGNLDFMGIHSDALTQTKSSALVKVDKALRRKLSALEKSLVNHKLLLLGCNLHLDDAKIVSGLRKLFEKLEFTLEEQQDNPQSDKPLAIVMPGSFVSQPLAPISGTVHSASSSENYKNNFDNFAELLSKFPLVVNKCKFVLVPGPNDPWQSAYSLGRLNLNTLPQSPVPNVFVTRLERLLPKGNLILGWNPMRINYISQEIVLFRDDLMDKFKRNDIVFQHDLELEKLQLKREQQGEDKNVENIIGGNVHLTPKVKQARQLVKTLLDQGNLQPFLKDLRVVNPNYHHSMRIDCLPTTIVLFDSRFECFDVTYNGCKVVNVGSAVSNQNTRKLNYAEYSPCMKKYKFESIYF</sequence>
<evidence type="ECO:0000256" key="3">
    <source>
        <dbReference type="ARBA" id="ARBA00016011"/>
    </source>
</evidence>
<keyword evidence="4" id="KW-0235">DNA replication</keyword>
<evidence type="ECO:0000313" key="9">
    <source>
        <dbReference type="EMBL" id="OVF07904.1"/>
    </source>
</evidence>
<comment type="similarity">
    <text evidence="2">Belongs to the DNA polymerase epsilon subunit B family.</text>
</comment>
<evidence type="ECO:0000259" key="8">
    <source>
        <dbReference type="Pfam" id="PF04042"/>
    </source>
</evidence>
<dbReference type="AlphaFoldDB" id="A0AA91PYL4"/>
<evidence type="ECO:0000256" key="1">
    <source>
        <dbReference type="ARBA" id="ARBA00004123"/>
    </source>
</evidence>
<dbReference type="GO" id="GO:0042276">
    <property type="term" value="P:error-prone translesion synthesis"/>
    <property type="evidence" value="ECO:0007669"/>
    <property type="project" value="TreeGrafter"/>
</dbReference>